<reference evidence="2" key="2">
    <citation type="submission" date="2024-11" db="EMBL/GenBank/DDBJ databases">
        <authorList>
            <person name="Burger M."/>
            <person name="Chory J."/>
        </authorList>
    </citation>
    <scope>NUCLEOTIDE SEQUENCE</scope>
    <source>
        <strain evidence="2">Tecolote</strain>
        <tissue evidence="2">Flower</tissue>
    </source>
</reference>
<comment type="caution">
    <text evidence="2">The sequence shown here is derived from an EMBL/GenBank/DDBJ whole genome shotgun (WGS) entry which is preliminary data.</text>
</comment>
<proteinExistence type="predicted"/>
<dbReference type="EMBL" id="JAVIJP010000016">
    <property type="protein sequence ID" value="KAL3643788.1"/>
    <property type="molecule type" value="Genomic_DNA"/>
</dbReference>
<dbReference type="EMBL" id="JAVIJP010000016">
    <property type="protein sequence ID" value="KAL3643789.1"/>
    <property type="molecule type" value="Genomic_DNA"/>
</dbReference>
<reference evidence="2" key="1">
    <citation type="journal article" date="2024" name="IScience">
        <title>Strigolactones Initiate the Formation of Haustorium-like Structures in Castilleja.</title>
        <authorList>
            <person name="Buerger M."/>
            <person name="Peterson D."/>
            <person name="Chory J."/>
        </authorList>
    </citation>
    <scope>NUCLEOTIDE SEQUENCE</scope>
    <source>
        <strain evidence="2">Tecolote</strain>
        <tissue evidence="2">Flower</tissue>
    </source>
</reference>
<evidence type="ECO:0000313" key="1">
    <source>
        <dbReference type="EMBL" id="KAL3643788.1"/>
    </source>
</evidence>
<evidence type="ECO:0000313" key="2">
    <source>
        <dbReference type="EMBL" id="KAL3643789.1"/>
    </source>
</evidence>
<keyword evidence="3" id="KW-1185">Reference proteome</keyword>
<name>A0ABD3DS27_9LAMI</name>
<protein>
    <submittedName>
        <fullName evidence="2">Uncharacterized protein</fullName>
    </submittedName>
</protein>
<dbReference type="Proteomes" id="UP001632038">
    <property type="component" value="Unassembled WGS sequence"/>
</dbReference>
<dbReference type="AlphaFoldDB" id="A0ABD3DS27"/>
<evidence type="ECO:0000313" key="3">
    <source>
        <dbReference type="Proteomes" id="UP001632038"/>
    </source>
</evidence>
<organism evidence="2 3">
    <name type="scientific">Castilleja foliolosa</name>
    <dbReference type="NCBI Taxonomy" id="1961234"/>
    <lineage>
        <taxon>Eukaryota</taxon>
        <taxon>Viridiplantae</taxon>
        <taxon>Streptophyta</taxon>
        <taxon>Embryophyta</taxon>
        <taxon>Tracheophyta</taxon>
        <taxon>Spermatophyta</taxon>
        <taxon>Magnoliopsida</taxon>
        <taxon>eudicotyledons</taxon>
        <taxon>Gunneridae</taxon>
        <taxon>Pentapetalae</taxon>
        <taxon>asterids</taxon>
        <taxon>lamiids</taxon>
        <taxon>Lamiales</taxon>
        <taxon>Orobanchaceae</taxon>
        <taxon>Pedicularideae</taxon>
        <taxon>Castillejinae</taxon>
        <taxon>Castilleja</taxon>
    </lineage>
</organism>
<accession>A0ABD3DS27</accession>
<sequence>MGVSRLPGCVQKLLEARLGGSRLDEVVRTNYGLFGALRTVRCVYRLPEESNDCPRLLTMVRDLLRVVRVGGEQFKMVRVIGK</sequence>
<gene>
    <name evidence="1" type="ORF">CASFOL_014603</name>
    <name evidence="2" type="ORF">CASFOL_014604</name>
</gene>